<proteinExistence type="predicted"/>
<organism evidence="2 3">
    <name type="scientific">Glomus cerebriforme</name>
    <dbReference type="NCBI Taxonomy" id="658196"/>
    <lineage>
        <taxon>Eukaryota</taxon>
        <taxon>Fungi</taxon>
        <taxon>Fungi incertae sedis</taxon>
        <taxon>Mucoromycota</taxon>
        <taxon>Glomeromycotina</taxon>
        <taxon>Glomeromycetes</taxon>
        <taxon>Glomerales</taxon>
        <taxon>Glomeraceae</taxon>
        <taxon>Glomus</taxon>
    </lineage>
</organism>
<reference evidence="2 3" key="1">
    <citation type="submission" date="2018-06" db="EMBL/GenBank/DDBJ databases">
        <title>Comparative genomics reveals the genomic features of Rhizophagus irregularis, R. cerebriforme, R. diaphanum and Gigaspora rosea, and their symbiotic lifestyle signature.</title>
        <authorList>
            <person name="Morin E."/>
            <person name="San Clemente H."/>
            <person name="Chen E.C.H."/>
            <person name="De La Providencia I."/>
            <person name="Hainaut M."/>
            <person name="Kuo A."/>
            <person name="Kohler A."/>
            <person name="Murat C."/>
            <person name="Tang N."/>
            <person name="Roy S."/>
            <person name="Loubradou J."/>
            <person name="Henrissat B."/>
            <person name="Grigoriev I.V."/>
            <person name="Corradi N."/>
            <person name="Roux C."/>
            <person name="Martin F.M."/>
        </authorList>
    </citation>
    <scope>NUCLEOTIDE SEQUENCE [LARGE SCALE GENOMIC DNA]</scope>
    <source>
        <strain evidence="2 3">DAOM 227022</strain>
    </source>
</reference>
<evidence type="ECO:0000313" key="2">
    <source>
        <dbReference type="EMBL" id="RIA81493.1"/>
    </source>
</evidence>
<comment type="caution">
    <text evidence="2">The sequence shown here is derived from an EMBL/GenBank/DDBJ whole genome shotgun (WGS) entry which is preliminary data.</text>
</comment>
<keyword evidence="3" id="KW-1185">Reference proteome</keyword>
<name>A0A397S511_9GLOM</name>
<sequence length="72" mass="8509">MYIVTYYLLWPVHFLKAKGPFLKSLACIKITPLKVFGKTSIHENASSSFLILDIISNYYFMYPYFMMILILF</sequence>
<keyword evidence="1" id="KW-0812">Transmembrane</keyword>
<dbReference type="EMBL" id="QKYT01000788">
    <property type="protein sequence ID" value="RIA81493.1"/>
    <property type="molecule type" value="Genomic_DNA"/>
</dbReference>
<protein>
    <submittedName>
        <fullName evidence="2">Uncharacterized protein</fullName>
    </submittedName>
</protein>
<dbReference type="Proteomes" id="UP000265703">
    <property type="component" value="Unassembled WGS sequence"/>
</dbReference>
<gene>
    <name evidence="2" type="ORF">C1645_790312</name>
</gene>
<keyword evidence="1" id="KW-1133">Transmembrane helix</keyword>
<accession>A0A397S511</accession>
<evidence type="ECO:0000313" key="3">
    <source>
        <dbReference type="Proteomes" id="UP000265703"/>
    </source>
</evidence>
<evidence type="ECO:0000256" key="1">
    <source>
        <dbReference type="SAM" id="Phobius"/>
    </source>
</evidence>
<feature type="transmembrane region" description="Helical" evidence="1">
    <location>
        <begin position="49"/>
        <end position="71"/>
    </location>
</feature>
<keyword evidence="1" id="KW-0472">Membrane</keyword>
<dbReference type="AlphaFoldDB" id="A0A397S511"/>